<dbReference type="PRINTS" id="PR00313">
    <property type="entry name" value="CABNDNGRPT"/>
</dbReference>
<dbReference type="PANTHER" id="PTHR38340">
    <property type="entry name" value="S-LAYER PROTEIN"/>
    <property type="match status" value="1"/>
</dbReference>
<evidence type="ECO:0000256" key="1">
    <source>
        <dbReference type="ARBA" id="ARBA00004613"/>
    </source>
</evidence>
<evidence type="ECO:0000313" key="5">
    <source>
        <dbReference type="Proteomes" id="UP000663629"/>
    </source>
</evidence>
<feature type="region of interest" description="Disordered" evidence="3">
    <location>
        <begin position="558"/>
        <end position="599"/>
    </location>
</feature>
<comment type="subcellular location">
    <subcellularLocation>
        <location evidence="1">Secreted</location>
    </subcellularLocation>
</comment>
<name>A0ABX7JF73_9RHOB</name>
<keyword evidence="2" id="KW-0964">Secreted</keyword>
<sequence>MRYRHVATYIGSQAPFVTNIAHLQTYAGPEGCALYSITHVGGGIAAYRITSADKPIEMTATRPHAASLGYAGTPNASIVTLGDAPVLFGTGLRNALSSGIRLDDEGGFRDGVRLTGPGALPADVIRLGQFQTAQGDFLYSARNGQTAFDIWRLADDGTVRHVTRAVLPLGSGTQGTEIDDTLVATLGDRSFIVSASGTGNYVAVQMIHADGSVGAAQMLWSDRGLGMDQPSHLGTVTVSGVTYLVVAASQSSSLTTMRLTYAGELLPADHVIDERSTRFAGATALETVEVDGRAYVFVGGGDDGISVFTVLPEGRLMHVATLADTNDRTLADVSALSAMVIDGRIALFVASRTERGITQFVFEPGVIGRTGVVGAGWQSGTEGSDMMQASAGTTVLNGGAGDDILIATSKPVQMTGGAGTDVFVPMEVNGQITITDFEPGVDRLDLSFLGMIRSTAQLRFNPQSNGIKIFYGNSVIWVMTRDNTMLQASAFDNSLFPIAHYAPPQMRTKVVGTSRNDTLTASRYGSDIHGQAGNDLLLGGAGNDSLYGQAGNDTLNGANGNDRLFGGPGNDSLVGGAGADTLQGDAGNDTLKGGNGNDRLFGGTGNDRLFGGSGNDSLVGGAGADTLWGDAGNDTLTGDGGNDRLFGGAGNDRLLGGVGDDSLVGGAGADTLRGDGGNDTLTGEAGNDRLFGGAGNDRLLGGSGNDSLVGGAGADTLQGDAGNDTLFGDAGNDRLFGGSGNDRLLGGTGNDSLVGGTGADTLQGDAGNDTLEGGTGNDNLSGGAGNDLLRGGDGADTISGGSGHDTLYGHAGADVLQDDEGHDLLYGGAGNDRLYGGADNDTLYGQAGNDSLSGGAGNDMLFGDIGNDTLHGDDGHDLIHGGTGNDVLDGGAGHDTLLGNAGNDRLHGGVGHDLIEGGDGYDTLAGGRGADTLIGGLGADVFVFSGDDLDGSTDVIVDFQAGEDRIDFSDLDLTFIGTKGFSGPGQVRADWSQKGAHRLLIDLDGDGRAELTIELGDLKNLSASDFLL</sequence>
<gene>
    <name evidence="4" type="ORF">JWJ88_07025</name>
</gene>
<dbReference type="PROSITE" id="PS00330">
    <property type="entry name" value="HEMOLYSIN_CALCIUM"/>
    <property type="match status" value="10"/>
</dbReference>
<evidence type="ECO:0000313" key="4">
    <source>
        <dbReference type="EMBL" id="QRZ12374.1"/>
    </source>
</evidence>
<proteinExistence type="predicted"/>
<dbReference type="SUPFAM" id="SSF51120">
    <property type="entry name" value="beta-Roll"/>
    <property type="match status" value="5"/>
</dbReference>
<feature type="region of interest" description="Disordered" evidence="3">
    <location>
        <begin position="747"/>
        <end position="796"/>
    </location>
</feature>
<dbReference type="InterPro" id="IPR018511">
    <property type="entry name" value="Hemolysin-typ_Ca-bd_CS"/>
</dbReference>
<dbReference type="EMBL" id="CP070368">
    <property type="protein sequence ID" value="QRZ12374.1"/>
    <property type="molecule type" value="Genomic_DNA"/>
</dbReference>
<reference evidence="4 5" key="1">
    <citation type="submission" date="2021-02" db="EMBL/GenBank/DDBJ databases">
        <title>Paracoccus methylovroum sp.nov., a new methanol and methylamine utilizing methylotrophic denitrifer.</title>
        <authorList>
            <person name="Timsy T."/>
            <person name="Behrendt U."/>
            <person name="Ulrich A."/>
            <person name="Spanner T."/>
            <person name="Foesel B.U."/>
            <person name="Horn M.A."/>
            <person name="Kolb S."/>
        </authorList>
    </citation>
    <scope>NUCLEOTIDE SEQUENCE [LARGE SCALE GENOMIC DNA]</scope>
    <source>
        <strain evidence="4 5">H4-D09</strain>
    </source>
</reference>
<dbReference type="RefSeq" id="WP_205293408.1">
    <property type="nucleotide sequence ID" value="NZ_CP070368.1"/>
</dbReference>
<dbReference type="InterPro" id="IPR050557">
    <property type="entry name" value="RTX_toxin/Mannuronan_C5-epim"/>
</dbReference>
<accession>A0ABX7JF73</accession>
<dbReference type="PANTHER" id="PTHR38340:SF1">
    <property type="entry name" value="S-LAYER PROTEIN"/>
    <property type="match status" value="1"/>
</dbReference>
<protein>
    <submittedName>
        <fullName evidence="4">Calcium-binding protein</fullName>
    </submittedName>
</protein>
<dbReference type="Pfam" id="PF00353">
    <property type="entry name" value="HemolysinCabind"/>
    <property type="match status" value="10"/>
</dbReference>
<dbReference type="InterPro" id="IPR001343">
    <property type="entry name" value="Hemolysn_Ca-bd"/>
</dbReference>
<dbReference type="Proteomes" id="UP000663629">
    <property type="component" value="Chromosome 1"/>
</dbReference>
<organism evidence="4 5">
    <name type="scientific">Paracoccus methylovorus</name>
    <dbReference type="NCBI Taxonomy" id="2812658"/>
    <lineage>
        <taxon>Bacteria</taxon>
        <taxon>Pseudomonadati</taxon>
        <taxon>Pseudomonadota</taxon>
        <taxon>Alphaproteobacteria</taxon>
        <taxon>Rhodobacterales</taxon>
        <taxon>Paracoccaceae</taxon>
        <taxon>Paracoccus</taxon>
    </lineage>
</organism>
<keyword evidence="5" id="KW-1185">Reference proteome</keyword>
<dbReference type="InterPro" id="IPR011049">
    <property type="entry name" value="Serralysin-like_metalloprot_C"/>
</dbReference>
<evidence type="ECO:0000256" key="2">
    <source>
        <dbReference type="ARBA" id="ARBA00022525"/>
    </source>
</evidence>
<evidence type="ECO:0000256" key="3">
    <source>
        <dbReference type="SAM" id="MobiDB-lite"/>
    </source>
</evidence>
<dbReference type="Gene3D" id="2.150.10.10">
    <property type="entry name" value="Serralysin-like metalloprotease, C-terminal"/>
    <property type="match status" value="9"/>
</dbReference>